<evidence type="ECO:0000259" key="11">
    <source>
        <dbReference type="PROSITE" id="PS51175"/>
    </source>
</evidence>
<evidence type="ECO:0000256" key="3">
    <source>
        <dbReference type="ARBA" id="ARBA00022729"/>
    </source>
</evidence>
<dbReference type="EMBL" id="RXHU01000055">
    <property type="protein sequence ID" value="RTE08231.1"/>
    <property type="molecule type" value="Genomic_DNA"/>
</dbReference>
<protein>
    <submittedName>
        <fullName evidence="13">Carbohydrate-binding protein</fullName>
    </submittedName>
</protein>
<feature type="region of interest" description="Disordered" evidence="9">
    <location>
        <begin position="1435"/>
        <end position="1466"/>
    </location>
</feature>
<dbReference type="Pfam" id="PF14200">
    <property type="entry name" value="RicinB_lectin_2"/>
    <property type="match status" value="1"/>
</dbReference>
<feature type="domain" description="SLH" evidence="12">
    <location>
        <begin position="1667"/>
        <end position="1730"/>
    </location>
</feature>
<dbReference type="Pfam" id="PF04616">
    <property type="entry name" value="Glyco_hydro_43"/>
    <property type="match status" value="1"/>
</dbReference>
<dbReference type="GO" id="GO:0030246">
    <property type="term" value="F:carbohydrate binding"/>
    <property type="evidence" value="ECO:0007669"/>
    <property type="project" value="InterPro"/>
</dbReference>
<dbReference type="Gene3D" id="2.60.40.10">
    <property type="entry name" value="Immunoglobulins"/>
    <property type="match status" value="1"/>
</dbReference>
<dbReference type="InterPro" id="IPR008979">
    <property type="entry name" value="Galactose-bd-like_sf"/>
</dbReference>
<evidence type="ECO:0000259" key="12">
    <source>
        <dbReference type="PROSITE" id="PS51272"/>
    </source>
</evidence>
<name>A0A430JB34_9BACL</name>
<keyword evidence="10" id="KW-0472">Membrane</keyword>
<dbReference type="InterPro" id="IPR000772">
    <property type="entry name" value="Ricin_B_lectin"/>
</dbReference>
<evidence type="ECO:0000256" key="1">
    <source>
        <dbReference type="ARBA" id="ARBA00004196"/>
    </source>
</evidence>
<organism evidence="13 14">
    <name type="scientific">Paenibacillus whitsoniae</name>
    <dbReference type="NCBI Taxonomy" id="2496558"/>
    <lineage>
        <taxon>Bacteria</taxon>
        <taxon>Bacillati</taxon>
        <taxon>Bacillota</taxon>
        <taxon>Bacilli</taxon>
        <taxon>Bacillales</taxon>
        <taxon>Paenibacillaceae</taxon>
        <taxon>Paenibacillus</taxon>
    </lineage>
</organism>
<dbReference type="SUPFAM" id="SSF49785">
    <property type="entry name" value="Galactose-binding domain-like"/>
    <property type="match status" value="4"/>
</dbReference>
<keyword evidence="8" id="KW-0624">Polysaccharide degradation</keyword>
<dbReference type="PROSITE" id="PS51272">
    <property type="entry name" value="SLH"/>
    <property type="match status" value="3"/>
</dbReference>
<dbReference type="CDD" id="cd04083">
    <property type="entry name" value="CBM35_Lmo2446-like"/>
    <property type="match status" value="2"/>
</dbReference>
<feature type="domain" description="CBM6" evidence="11">
    <location>
        <begin position="534"/>
        <end position="659"/>
    </location>
</feature>
<dbReference type="Pfam" id="PF00395">
    <property type="entry name" value="SLH"/>
    <property type="match status" value="3"/>
</dbReference>
<evidence type="ECO:0000256" key="5">
    <source>
        <dbReference type="ARBA" id="ARBA00023001"/>
    </source>
</evidence>
<dbReference type="GO" id="GO:0030313">
    <property type="term" value="C:cell envelope"/>
    <property type="evidence" value="ECO:0007669"/>
    <property type="project" value="UniProtKB-SubCell"/>
</dbReference>
<dbReference type="SUPFAM" id="SSF50370">
    <property type="entry name" value="Ricin B-like lectins"/>
    <property type="match status" value="1"/>
</dbReference>
<sequence>MKATWSEAFSGNESGLSLCGHFLAVPMLHIKFLKEEIIAMRRMGLFAVSLVVLFVMMLTNTAYADVSSHYLNPLMKGADPTIERQDDGYYYSAAGDGNVVLKRHETILGVSTAKSKEVWKLPENLEFIWGPDAHRIDGKWYIYFASGPKVSDAAGRFAYGHPSSYVLENSSPDPFEGTWELKGTYDNGDGLTPQQGLLNTQSYGLPTGFVTIKGQRYLTYTKYFYSTDPITGKETFDECPTIVKMKNPWTLEGEEITLARPTYDWEKYVDNVNEGAAVVERNGKVYFAYSASSYTHDNYAVGLSWADLNQSVENEAAWHKHPEPIMKRSDENGSYSTGSPLFLKSEDGTEDWITYHGIPTHSQGGKNREVRAQRFNWDDNDFINLGIPSNPGTVLSRPSGEEKSEVYEAEDAQFSGAARATMNSIYASSGRYVRYSNGNNSDYVEFTVNTNAGGMYSLDFRYNNNTTDQVTMTLGVNQGAPTTLVFPSNAGPENKLNFDLKTVHNIKLNAGSNIVRLSGKSALGLDAVIAKKSVLYEAEGAELSGGTVIAQDHEGYSGSGFVSGFTEPNAAISFTVNAPHAGSYSVKLAYGAGTEEDRTLTMNVNGTKVKQLNFFGLKEGDKWADRYDNVFLKEGSNVITYKYESGDTANVNLDYITVTEAATWTYEAEAAQTTGGADAEIIQAQDGNTGIGYVSGLSQGNSSVEFSVDIEYAATYDIKLRYATEQGGKALSLEVNGAPVQDIVLPFSGGAKMWKEQIVSVPLNKGKNSITFRGAAGDSGVIHIDQIHLNKRTPWKYQAEAATLSGTPGIGRDRLWFESNGYVGLFQKKGDAVRFEVNVPYTAAYTSTLRYSGVQSTNRTMTLYVNGSRVKQVSLPPTANWDTWTDATETVSLQAGKNSIEFRREEGDTGQLNIDSLTLDKFSGGFMSTKAKELTPEKMVKIQPKHSGKALSVAGEKYNQGAAVIQFSNGETNSQLMRFIDLGTGYYRILVMRGARFLDIKPDSAIQELILNQTIEDAPIPSDTEQWRLEKEGDYYKIINKSNGKVMTVNEASKSNNAVIRLADDEGKDNQRFKIELRNLYDNTFYEVTDVTTVPAAMQAGQELTLFGTVSPDWATRKSIAWSIKDAGQTRAALEGNVLSATRAGTVIVTATIEEGSELGVSYAKDFAITVSKKDADVSPEKATYDLYVPGDVSTSMIWNEAKSVTGVVYAAIVSSAVYNGTLGTEGYTVSGDMLTIKRETMAALGLQSGDTVDFSILFDQGNPAVLRVNVVDSFALTHHGITVATEGHGTASANVTSAVKDTEVTLTATPDSGQIFKGWKVNSPSNLIVTGNTFTMPDEAVVITAIFEAPSYSVTYNGNGAASGFAPVDDSTYEQGVTVSVYGNTGNLKKPGYRFDGWNERADGSGIRYTDGQVITMGGANLILYAQWSTTNSGGSSGEGSYDEDASHGSSPSTPSHGVIPENNHQFTIPADRSGEFGIENEIKIQIPAGASQKEFQLIISKLTDTQKLLTGKAVLASPVFEIQKDFQGEFDKEIILTLTFDPDKLKKGQKPAVFTYVEAQKNWRELGGKMNDGTSITVKVNSGAKFAVFGVDQAASPSDPKPAVNLSDLAAHWAESDVKQAIELGIVSGYPDGTFKPDRAVTRAEFAAMLIHALKPQEATLYNSPLTFTDTEKIGDWALNAVAQAVQAGIISGYEDGSFRPDTEMTRSEMAKMIASALGLSDDKASTAGFADDTAIPDWAKDAVASLRMRGIMDGKEGNQFAPGDQATRAEAIRVLLNMLRNR</sequence>
<gene>
    <name evidence="13" type="ORF">EJQ19_18510</name>
</gene>
<dbReference type="Gene3D" id="2.60.40.1080">
    <property type="match status" value="1"/>
</dbReference>
<dbReference type="PANTHER" id="PTHR43817">
    <property type="entry name" value="GLYCOSYL HYDROLASE"/>
    <property type="match status" value="1"/>
</dbReference>
<dbReference type="Gene3D" id="2.60.40.4270">
    <property type="entry name" value="Listeria-Bacteroides repeat domain"/>
    <property type="match status" value="1"/>
</dbReference>
<feature type="domain" description="SLH" evidence="12">
    <location>
        <begin position="1732"/>
        <end position="1785"/>
    </location>
</feature>
<dbReference type="OrthoDB" id="273314at2"/>
<dbReference type="GO" id="GO:0030245">
    <property type="term" value="P:cellulose catabolic process"/>
    <property type="evidence" value="ECO:0007669"/>
    <property type="project" value="UniProtKB-KW"/>
</dbReference>
<dbReference type="PROSITE" id="PS51175">
    <property type="entry name" value="CBM6"/>
    <property type="match status" value="4"/>
</dbReference>
<proteinExistence type="inferred from homology"/>
<dbReference type="Pfam" id="PF03442">
    <property type="entry name" value="CBM_X2"/>
    <property type="match status" value="1"/>
</dbReference>
<comment type="similarity">
    <text evidence="2">Belongs to the glycosyl hydrolase 43 family.</text>
</comment>
<feature type="compositionally biased region" description="Low complexity" evidence="9">
    <location>
        <begin position="1449"/>
        <end position="1459"/>
    </location>
</feature>
<dbReference type="Pfam" id="PF18998">
    <property type="entry name" value="Flg_new_2"/>
    <property type="match status" value="1"/>
</dbReference>
<dbReference type="InterPro" id="IPR035992">
    <property type="entry name" value="Ricin_B-like_lectins"/>
</dbReference>
<keyword evidence="14" id="KW-1185">Reference proteome</keyword>
<dbReference type="Proteomes" id="UP000276128">
    <property type="component" value="Unassembled WGS sequence"/>
</dbReference>
<dbReference type="Pfam" id="PF09479">
    <property type="entry name" value="Flg_new"/>
    <property type="match status" value="1"/>
</dbReference>
<keyword evidence="3" id="KW-0732">Signal</keyword>
<comment type="subcellular location">
    <subcellularLocation>
        <location evidence="1">Cell envelope</location>
    </subcellularLocation>
</comment>
<dbReference type="CDD" id="cd00161">
    <property type="entry name" value="beta-trefoil_Ricin-like"/>
    <property type="match status" value="1"/>
</dbReference>
<dbReference type="Pfam" id="PF16990">
    <property type="entry name" value="CBM_35"/>
    <property type="match status" value="3"/>
</dbReference>
<dbReference type="Gene3D" id="2.80.10.50">
    <property type="match status" value="1"/>
</dbReference>
<dbReference type="Gene3D" id="2.60.120.260">
    <property type="entry name" value="Galactose-binding domain-like"/>
    <property type="match status" value="4"/>
</dbReference>
<keyword evidence="6" id="KW-0119">Carbohydrate metabolism</keyword>
<comment type="caution">
    <text evidence="13">The sequence shown here is derived from an EMBL/GenBank/DDBJ whole genome shotgun (WGS) entry which is preliminary data.</text>
</comment>
<feature type="domain" description="CBM6" evidence="11">
    <location>
        <begin position="664"/>
        <end position="790"/>
    </location>
</feature>
<dbReference type="SMART" id="SM00458">
    <property type="entry name" value="RICIN"/>
    <property type="match status" value="1"/>
</dbReference>
<dbReference type="SUPFAM" id="SSF75005">
    <property type="entry name" value="Arabinanase/levansucrase/invertase"/>
    <property type="match status" value="1"/>
</dbReference>
<feature type="domain" description="CBM6" evidence="11">
    <location>
        <begin position="405"/>
        <end position="531"/>
    </location>
</feature>
<dbReference type="PROSITE" id="PS50231">
    <property type="entry name" value="RICIN_B_LECTIN"/>
    <property type="match status" value="1"/>
</dbReference>
<feature type="transmembrane region" description="Helical" evidence="10">
    <location>
        <begin position="45"/>
        <end position="64"/>
    </location>
</feature>
<evidence type="ECO:0000313" key="14">
    <source>
        <dbReference type="Proteomes" id="UP000276128"/>
    </source>
</evidence>
<evidence type="ECO:0000256" key="9">
    <source>
        <dbReference type="SAM" id="MobiDB-lite"/>
    </source>
</evidence>
<evidence type="ECO:0000256" key="4">
    <source>
        <dbReference type="ARBA" id="ARBA00022801"/>
    </source>
</evidence>
<dbReference type="InterPro" id="IPR044060">
    <property type="entry name" value="Bacterial_rp_domain"/>
</dbReference>
<dbReference type="InterPro" id="IPR023296">
    <property type="entry name" value="Glyco_hydro_beta-prop_sf"/>
</dbReference>
<dbReference type="InterPro" id="IPR013783">
    <property type="entry name" value="Ig-like_fold"/>
</dbReference>
<feature type="domain" description="CBM6" evidence="11">
    <location>
        <begin position="795"/>
        <end position="920"/>
    </location>
</feature>
<keyword evidence="4" id="KW-0378">Hydrolase</keyword>
<reference evidence="13 14" key="1">
    <citation type="submission" date="2018-12" db="EMBL/GenBank/DDBJ databases">
        <title>Bacillus ochoae sp. nov., Paenibacillus whitsoniae sp. nov., Paenibacillus spiritus sp. nov. Isolated from the Mars Exploration Rover during spacecraft assembly.</title>
        <authorList>
            <person name="Seuylemezian A."/>
            <person name="Vaishampayan P."/>
        </authorList>
    </citation>
    <scope>NUCLEOTIDE SEQUENCE [LARGE SCALE GENOMIC DNA]</scope>
    <source>
        <strain evidence="13 14">MER 54</strain>
    </source>
</reference>
<evidence type="ECO:0000313" key="13">
    <source>
        <dbReference type="EMBL" id="RTE08231.1"/>
    </source>
</evidence>
<dbReference type="InterPro" id="IPR006710">
    <property type="entry name" value="Glyco_hydro_43"/>
</dbReference>
<evidence type="ECO:0000256" key="6">
    <source>
        <dbReference type="ARBA" id="ARBA00023277"/>
    </source>
</evidence>
<evidence type="ECO:0000256" key="10">
    <source>
        <dbReference type="SAM" id="Phobius"/>
    </source>
</evidence>
<keyword evidence="10" id="KW-0812">Transmembrane</keyword>
<dbReference type="PANTHER" id="PTHR43817:SF1">
    <property type="entry name" value="HYDROLASE, FAMILY 43, PUTATIVE (AFU_ORTHOLOGUE AFUA_3G01660)-RELATED"/>
    <property type="match status" value="1"/>
</dbReference>
<dbReference type="GO" id="GO:0004553">
    <property type="term" value="F:hydrolase activity, hydrolyzing O-glycosyl compounds"/>
    <property type="evidence" value="ECO:0007669"/>
    <property type="project" value="InterPro"/>
</dbReference>
<dbReference type="InterPro" id="IPR001119">
    <property type="entry name" value="SLH_dom"/>
</dbReference>
<keyword evidence="5" id="KW-0136">Cellulose degradation</keyword>
<accession>A0A430JB34</accession>
<dbReference type="InterPro" id="IPR005084">
    <property type="entry name" value="CBM6"/>
</dbReference>
<feature type="domain" description="SLH" evidence="12">
    <location>
        <begin position="1603"/>
        <end position="1666"/>
    </location>
</feature>
<dbReference type="InterPro" id="IPR013378">
    <property type="entry name" value="InlB-like_B-rpt"/>
</dbReference>
<dbReference type="InterPro" id="IPR005102">
    <property type="entry name" value="Carbo-bd_X2"/>
</dbReference>
<evidence type="ECO:0000256" key="2">
    <source>
        <dbReference type="ARBA" id="ARBA00009865"/>
    </source>
</evidence>
<evidence type="ECO:0000256" key="7">
    <source>
        <dbReference type="ARBA" id="ARBA00023295"/>
    </source>
</evidence>
<dbReference type="InterPro" id="IPR042229">
    <property type="entry name" value="Listeria/Bacterioides_rpt_sf"/>
</dbReference>
<dbReference type="Gene3D" id="2.115.10.20">
    <property type="entry name" value="Glycosyl hydrolase domain, family 43"/>
    <property type="match status" value="1"/>
</dbReference>
<dbReference type="CDD" id="cd04081">
    <property type="entry name" value="CBM35_galactosidase-like"/>
    <property type="match status" value="1"/>
</dbReference>
<keyword evidence="7" id="KW-0326">Glycosidase</keyword>
<evidence type="ECO:0000256" key="8">
    <source>
        <dbReference type="ARBA" id="ARBA00023326"/>
    </source>
</evidence>
<keyword evidence="10" id="KW-1133">Transmembrane helix</keyword>